<evidence type="ECO:0000313" key="4">
    <source>
        <dbReference type="Proteomes" id="UP001474120"/>
    </source>
</evidence>
<keyword evidence="4" id="KW-1185">Reference proteome</keyword>
<dbReference type="Gene3D" id="1.10.287.70">
    <property type="match status" value="1"/>
</dbReference>
<feature type="transmembrane region" description="Helical" evidence="1">
    <location>
        <begin position="87"/>
        <end position="105"/>
    </location>
</feature>
<keyword evidence="3" id="KW-0813">Transport</keyword>
<organism evidence="3 4">
    <name type="scientific">Lutimonas vermicola</name>
    <dbReference type="NCBI Taxonomy" id="414288"/>
    <lineage>
        <taxon>Bacteria</taxon>
        <taxon>Pseudomonadati</taxon>
        <taxon>Bacteroidota</taxon>
        <taxon>Flavobacteriia</taxon>
        <taxon>Flavobacteriales</taxon>
        <taxon>Flavobacteriaceae</taxon>
        <taxon>Lutimonas</taxon>
    </lineage>
</organism>
<dbReference type="EMBL" id="JBCDNA010000002">
    <property type="protein sequence ID" value="MEL4456314.1"/>
    <property type="molecule type" value="Genomic_DNA"/>
</dbReference>
<feature type="transmembrane region" description="Helical" evidence="1">
    <location>
        <begin position="117"/>
        <end position="139"/>
    </location>
</feature>
<accession>A0ABU9L3W3</accession>
<reference evidence="3 4" key="1">
    <citation type="submission" date="2024-04" db="EMBL/GenBank/DDBJ databases">
        <title>whole genome sequencing of Lutimonas vermicola strain IMCC1616.</title>
        <authorList>
            <person name="Bae S.S."/>
        </authorList>
    </citation>
    <scope>NUCLEOTIDE SEQUENCE [LARGE SCALE GENOMIC DNA]</scope>
    <source>
        <strain evidence="3 4">IMCC1616</strain>
    </source>
</reference>
<evidence type="ECO:0000259" key="2">
    <source>
        <dbReference type="Pfam" id="PF07885"/>
    </source>
</evidence>
<proteinExistence type="predicted"/>
<comment type="caution">
    <text evidence="3">The sequence shown here is derived from an EMBL/GenBank/DDBJ whole genome shotgun (WGS) entry which is preliminary data.</text>
</comment>
<keyword evidence="3" id="KW-0406">Ion transport</keyword>
<keyword evidence="1" id="KW-0472">Membrane</keyword>
<feature type="transmembrane region" description="Helical" evidence="1">
    <location>
        <begin position="49"/>
        <end position="75"/>
    </location>
</feature>
<dbReference type="Proteomes" id="UP001474120">
    <property type="component" value="Unassembled WGS sequence"/>
</dbReference>
<protein>
    <submittedName>
        <fullName evidence="3">Potassium channel family protein</fullName>
    </submittedName>
</protein>
<keyword evidence="1" id="KW-1133">Transmembrane helix</keyword>
<sequence length="149" mass="16862">MLLNIILGLAVVVLTVNVQGYGTLFWMKKYDKKRNVLSEESFRKQGAKLLISTSIFLIFLHLIQSALWALLYMILPGISEIETFEKAMYFSLVTFTSLGYGEITIGSTNRILSGLEAINGITLIGWSTAFMFAIFQELLKKKNKNKRVN</sequence>
<dbReference type="SUPFAM" id="SSF81324">
    <property type="entry name" value="Voltage-gated potassium channels"/>
    <property type="match status" value="1"/>
</dbReference>
<name>A0ABU9L3W3_9FLAO</name>
<keyword evidence="3" id="KW-0407">Ion channel</keyword>
<dbReference type="RefSeq" id="WP_342160417.1">
    <property type="nucleotide sequence ID" value="NZ_JBCDNA010000002.1"/>
</dbReference>
<dbReference type="GO" id="GO:0034220">
    <property type="term" value="P:monoatomic ion transmembrane transport"/>
    <property type="evidence" value="ECO:0007669"/>
    <property type="project" value="UniProtKB-KW"/>
</dbReference>
<dbReference type="InterPro" id="IPR013099">
    <property type="entry name" value="K_chnl_dom"/>
</dbReference>
<gene>
    <name evidence="3" type="ORF">AABB81_10435</name>
</gene>
<evidence type="ECO:0000313" key="3">
    <source>
        <dbReference type="EMBL" id="MEL4456314.1"/>
    </source>
</evidence>
<evidence type="ECO:0000256" key="1">
    <source>
        <dbReference type="SAM" id="Phobius"/>
    </source>
</evidence>
<dbReference type="Pfam" id="PF07885">
    <property type="entry name" value="Ion_trans_2"/>
    <property type="match status" value="1"/>
</dbReference>
<keyword evidence="1" id="KW-0812">Transmembrane</keyword>
<feature type="domain" description="Potassium channel" evidence="2">
    <location>
        <begin position="63"/>
        <end position="136"/>
    </location>
</feature>